<reference evidence="2" key="2">
    <citation type="submission" date="2015-10" db="EMBL/GenBank/DDBJ databases">
        <authorList>
            <person name="Gilbert D.G."/>
        </authorList>
    </citation>
    <scope>NUCLEOTIDE SEQUENCE</scope>
    <source>
        <strain evidence="2">GO-13</strain>
    </source>
</reference>
<dbReference type="Proteomes" id="UP000036168">
    <property type="component" value="Unassembled WGS sequence"/>
</dbReference>
<dbReference type="RefSeq" id="WP_048353902.1">
    <property type="nucleotide sequence ID" value="NZ_CP023481.1"/>
</dbReference>
<evidence type="ECO:0000313" key="4">
    <source>
        <dbReference type="Proteomes" id="UP000036168"/>
    </source>
</evidence>
<comment type="caution">
    <text evidence="2">The sequence shown here is derived from an EMBL/GenBank/DDBJ whole genome shotgun (WGS) entry which is preliminary data.</text>
</comment>
<keyword evidence="1" id="KW-0472">Membrane</keyword>
<accession>A0A0T6BT29</accession>
<keyword evidence="1" id="KW-0812">Transmembrane</keyword>
<protein>
    <submittedName>
        <fullName evidence="2">Uncharacterized protein</fullName>
    </submittedName>
</protein>
<dbReference type="EMBL" id="JARRTL010000010">
    <property type="protein sequence ID" value="MEC0485542.1"/>
    <property type="molecule type" value="Genomic_DNA"/>
</dbReference>
<evidence type="ECO:0000313" key="5">
    <source>
        <dbReference type="Proteomes" id="UP001341297"/>
    </source>
</evidence>
<dbReference type="STRING" id="1664069.BGLY_3406"/>
<feature type="transmembrane region" description="Helical" evidence="1">
    <location>
        <begin position="67"/>
        <end position="87"/>
    </location>
</feature>
<gene>
    <name evidence="2" type="ORF">AB447_214070</name>
    <name evidence="3" type="ORF">P8828_11925</name>
</gene>
<evidence type="ECO:0000313" key="2">
    <source>
        <dbReference type="EMBL" id="KRT94775.1"/>
    </source>
</evidence>
<dbReference type="OrthoDB" id="2881760at2"/>
<keyword evidence="1" id="KW-1133">Transmembrane helix</keyword>
<feature type="transmembrane region" description="Helical" evidence="1">
    <location>
        <begin position="36"/>
        <end position="55"/>
    </location>
</feature>
<organism evidence="2 4">
    <name type="scientific">Bacillus glycinifermentans</name>
    <dbReference type="NCBI Taxonomy" id="1664069"/>
    <lineage>
        <taxon>Bacteria</taxon>
        <taxon>Bacillati</taxon>
        <taxon>Bacillota</taxon>
        <taxon>Bacilli</taxon>
        <taxon>Bacillales</taxon>
        <taxon>Bacillaceae</taxon>
        <taxon>Bacillus</taxon>
    </lineage>
</organism>
<keyword evidence="5" id="KW-1185">Reference proteome</keyword>
<dbReference type="Proteomes" id="UP001341297">
    <property type="component" value="Unassembled WGS sequence"/>
</dbReference>
<dbReference type="AlphaFoldDB" id="A0A0T6BT29"/>
<name>A0A0T6BT29_9BACI</name>
<reference evidence="2 4" key="1">
    <citation type="journal article" date="2015" name="Int. J. Syst. Evol. Microbiol.">
        <title>Bacillus glycinifermentans sp. nov., isolated from fermented soybean paste.</title>
        <authorList>
            <person name="Kim S.J."/>
            <person name="Dunlap C.A."/>
            <person name="Kwon S.W."/>
            <person name="Rooney A.P."/>
        </authorList>
    </citation>
    <scope>NUCLEOTIDE SEQUENCE [LARGE SCALE GENOMIC DNA]</scope>
    <source>
        <strain evidence="2 4">GO-13</strain>
    </source>
</reference>
<evidence type="ECO:0000256" key="1">
    <source>
        <dbReference type="SAM" id="Phobius"/>
    </source>
</evidence>
<proteinExistence type="predicted"/>
<reference evidence="3 5" key="3">
    <citation type="submission" date="2023-03" db="EMBL/GenBank/DDBJ databases">
        <title>Agriculturally important microbes genome sequencing.</title>
        <authorList>
            <person name="Dunlap C."/>
        </authorList>
    </citation>
    <scope>NUCLEOTIDE SEQUENCE [LARGE SCALE GENOMIC DNA]</scope>
    <source>
        <strain evidence="3 5">CBP-3203</strain>
    </source>
</reference>
<sequence length="90" mass="10130">MKCFSAAYWCLIYGFLAYLWLLFISEIIERTQSFKSSFLTGAVILTGTVLFLTLVHRVTASAEKKNVNRIAGSASFCLVILIHFYVVPLC</sequence>
<dbReference type="EMBL" id="LECW02000005">
    <property type="protein sequence ID" value="KRT94775.1"/>
    <property type="molecule type" value="Genomic_DNA"/>
</dbReference>
<evidence type="ECO:0000313" key="3">
    <source>
        <dbReference type="EMBL" id="MEC0485542.1"/>
    </source>
</evidence>
<feature type="transmembrane region" description="Helical" evidence="1">
    <location>
        <begin position="6"/>
        <end position="24"/>
    </location>
</feature>